<reference evidence="16 17" key="2">
    <citation type="journal article" date="2016" name="Infect. Immun.">
        <title>Helicobacter saguini, a Novel Helicobacter Isolated from Cotton-Top Tamarins with Ulcerative Colitis, Has Proinflammatory Properties and Induces Typhlocolitis and Dysplasia in Gnotobiotic IL-10-/- Mice.</title>
        <authorList>
            <person name="Shen Z."/>
            <person name="Mannion A."/>
            <person name="Whary M.T."/>
            <person name="Muthupalani S."/>
            <person name="Sheh A."/>
            <person name="Feng Y."/>
            <person name="Gong G."/>
            <person name="Vandamme P."/>
            <person name="Holcombe H.R."/>
            <person name="Paster B.J."/>
            <person name="Fox J.G."/>
        </authorList>
    </citation>
    <scope>NUCLEOTIDE SEQUENCE [LARGE SCALE GENOMIC DNA]</scope>
    <source>
        <strain evidence="16 17">MIT 97-6194</strain>
    </source>
</reference>
<keyword evidence="16" id="KW-0675">Receptor</keyword>
<feature type="region of interest" description="Disordered" evidence="12">
    <location>
        <begin position="161"/>
        <end position="186"/>
    </location>
</feature>
<keyword evidence="9 10" id="KW-0998">Cell outer membrane</keyword>
<gene>
    <name evidence="15" type="ORF">DCO61_00455</name>
    <name evidence="16" type="ORF">LS64_000710</name>
</gene>
<evidence type="ECO:0000256" key="11">
    <source>
        <dbReference type="RuleBase" id="RU003357"/>
    </source>
</evidence>
<dbReference type="EMBL" id="QBIU01000001">
    <property type="protein sequence ID" value="MWV68541.1"/>
    <property type="molecule type" value="Genomic_DNA"/>
</dbReference>
<dbReference type="PANTHER" id="PTHR30069">
    <property type="entry name" value="TONB-DEPENDENT OUTER MEMBRANE RECEPTOR"/>
    <property type="match status" value="1"/>
</dbReference>
<evidence type="ECO:0000256" key="1">
    <source>
        <dbReference type="ARBA" id="ARBA00004571"/>
    </source>
</evidence>
<dbReference type="GO" id="GO:0009279">
    <property type="term" value="C:cell outer membrane"/>
    <property type="evidence" value="ECO:0007669"/>
    <property type="project" value="UniProtKB-SubCell"/>
</dbReference>
<reference evidence="16" key="3">
    <citation type="submission" date="2018-04" db="EMBL/GenBank/DDBJ databases">
        <authorList>
            <person name="Sheh A."/>
            <person name="Shen Z."/>
            <person name="Mannion A.J."/>
            <person name="Fox J.G."/>
        </authorList>
    </citation>
    <scope>NUCLEOTIDE SEQUENCE</scope>
    <source>
        <strain evidence="16">MIT 97-6194</strain>
    </source>
</reference>
<feature type="domain" description="TonB-dependent receptor plug" evidence="14">
    <location>
        <begin position="209"/>
        <end position="323"/>
    </location>
</feature>
<reference evidence="15 18" key="4">
    <citation type="submission" date="2019-12" db="EMBL/GenBank/DDBJ databases">
        <title>Multi-Generational Helicobacter saguini Isolates.</title>
        <authorList>
            <person name="Mannion A."/>
            <person name="Shen Z."/>
            <person name="Fox J.G."/>
        </authorList>
    </citation>
    <scope>NUCLEOTIDE SEQUENCE [LARGE SCALE GENOMIC DNA]</scope>
    <source>
        <strain evidence="15">16-048</strain>
        <strain evidence="18">16-048 (F4)</strain>
    </source>
</reference>
<feature type="compositionally biased region" description="Low complexity" evidence="12">
    <location>
        <begin position="163"/>
        <end position="183"/>
    </location>
</feature>
<organism evidence="16 17">
    <name type="scientific">Helicobacter saguini</name>
    <dbReference type="NCBI Taxonomy" id="1548018"/>
    <lineage>
        <taxon>Bacteria</taxon>
        <taxon>Pseudomonadati</taxon>
        <taxon>Campylobacterota</taxon>
        <taxon>Epsilonproteobacteria</taxon>
        <taxon>Campylobacterales</taxon>
        <taxon>Helicobacteraceae</taxon>
        <taxon>Helicobacter</taxon>
    </lineage>
</organism>
<keyword evidence="4 10" id="KW-0812">Transmembrane</keyword>
<dbReference type="RefSeq" id="WP_052062363.1">
    <property type="nucleotide sequence ID" value="NZ_JRMP02000001.1"/>
</dbReference>
<feature type="region of interest" description="Disordered" evidence="12">
    <location>
        <begin position="20"/>
        <end position="81"/>
    </location>
</feature>
<evidence type="ECO:0000256" key="5">
    <source>
        <dbReference type="ARBA" id="ARBA00022729"/>
    </source>
</evidence>
<evidence type="ECO:0000256" key="10">
    <source>
        <dbReference type="PROSITE-ProRule" id="PRU01360"/>
    </source>
</evidence>
<evidence type="ECO:0000313" key="15">
    <source>
        <dbReference type="EMBL" id="MWV68541.1"/>
    </source>
</evidence>
<dbReference type="EMBL" id="JRMP02000001">
    <property type="protein sequence ID" value="TLD95918.1"/>
    <property type="molecule type" value="Genomic_DNA"/>
</dbReference>
<evidence type="ECO:0000313" key="17">
    <source>
        <dbReference type="Proteomes" id="UP000029714"/>
    </source>
</evidence>
<keyword evidence="6" id="KW-0406">Ion transport</keyword>
<dbReference type="PROSITE" id="PS52016">
    <property type="entry name" value="TONB_DEPENDENT_REC_3"/>
    <property type="match status" value="1"/>
</dbReference>
<keyword evidence="17" id="KW-1185">Reference proteome</keyword>
<name>A0A347VU38_9HELI</name>
<evidence type="ECO:0000256" key="2">
    <source>
        <dbReference type="ARBA" id="ARBA00022448"/>
    </source>
</evidence>
<feature type="compositionally biased region" description="Polar residues" evidence="12">
    <location>
        <begin position="33"/>
        <end position="42"/>
    </location>
</feature>
<comment type="similarity">
    <text evidence="10 11">Belongs to the TonB-dependent receptor family.</text>
</comment>
<comment type="subcellular location">
    <subcellularLocation>
        <location evidence="1 10">Cell outer membrane</location>
        <topology evidence="1 10">Multi-pass membrane protein</topology>
    </subcellularLocation>
</comment>
<dbReference type="InterPro" id="IPR036942">
    <property type="entry name" value="Beta-barrel_TonB_sf"/>
</dbReference>
<dbReference type="InterPro" id="IPR037066">
    <property type="entry name" value="Plug_dom_sf"/>
</dbReference>
<dbReference type="InterPro" id="IPR039426">
    <property type="entry name" value="TonB-dep_rcpt-like"/>
</dbReference>
<dbReference type="GO" id="GO:0044718">
    <property type="term" value="P:siderophore transmembrane transport"/>
    <property type="evidence" value="ECO:0007669"/>
    <property type="project" value="TreeGrafter"/>
</dbReference>
<evidence type="ECO:0000256" key="8">
    <source>
        <dbReference type="ARBA" id="ARBA00023136"/>
    </source>
</evidence>
<evidence type="ECO:0000256" key="12">
    <source>
        <dbReference type="SAM" id="MobiDB-lite"/>
    </source>
</evidence>
<keyword evidence="2 10" id="KW-0813">Transport</keyword>
<protein>
    <submittedName>
        <fullName evidence="16">TonB-dependent receptor</fullName>
    </submittedName>
</protein>
<keyword evidence="5" id="KW-0732">Signal</keyword>
<dbReference type="Gene3D" id="2.40.170.20">
    <property type="entry name" value="TonB-dependent receptor, beta-barrel domain"/>
    <property type="match status" value="1"/>
</dbReference>
<dbReference type="Proteomes" id="UP000477070">
    <property type="component" value="Unassembled WGS sequence"/>
</dbReference>
<dbReference type="InterPro" id="IPR000531">
    <property type="entry name" value="Beta-barrel_TonB"/>
</dbReference>
<feature type="compositionally biased region" description="Low complexity" evidence="12">
    <location>
        <begin position="43"/>
        <end position="54"/>
    </location>
</feature>
<keyword evidence="8 10" id="KW-0472">Membrane</keyword>
<evidence type="ECO:0000256" key="4">
    <source>
        <dbReference type="ARBA" id="ARBA00022692"/>
    </source>
</evidence>
<dbReference type="GO" id="GO:0015344">
    <property type="term" value="F:siderophore uptake transmembrane transporter activity"/>
    <property type="evidence" value="ECO:0007669"/>
    <property type="project" value="TreeGrafter"/>
</dbReference>
<feature type="compositionally biased region" description="Low complexity" evidence="12">
    <location>
        <begin position="71"/>
        <end position="81"/>
    </location>
</feature>
<feature type="domain" description="TonB-dependent receptor-like beta-barrel" evidence="13">
    <location>
        <begin position="385"/>
        <end position="841"/>
    </location>
</feature>
<dbReference type="Gene3D" id="2.170.130.10">
    <property type="entry name" value="TonB-dependent receptor, plug domain"/>
    <property type="match status" value="1"/>
</dbReference>
<comment type="caution">
    <text evidence="16">The sequence shown here is derived from an EMBL/GenBank/DDBJ whole genome shotgun (WGS) entry which is preliminary data.</text>
</comment>
<evidence type="ECO:0000259" key="13">
    <source>
        <dbReference type="Pfam" id="PF00593"/>
    </source>
</evidence>
<dbReference type="CDD" id="cd01347">
    <property type="entry name" value="ligand_gated_channel"/>
    <property type="match status" value="1"/>
</dbReference>
<evidence type="ECO:0000256" key="6">
    <source>
        <dbReference type="ARBA" id="ARBA00023065"/>
    </source>
</evidence>
<evidence type="ECO:0000256" key="3">
    <source>
        <dbReference type="ARBA" id="ARBA00022452"/>
    </source>
</evidence>
<proteinExistence type="inferred from homology"/>
<sequence length="883" mass="99349">MESGKKDSKENIESSLQDSINLALNEKQDSKQTKNILLTQNEPTAILPTPLTPLRKGGGNTTPQDSKENLESNTTNSKITNNIESKNTDFITLAFNEKEDSKNCQGVDCFANARNDATNIESNSQDSIQTHANIESNTKDSINLALNNTKDSKILTLADNEDSNTNIESNTSENATNSDNTNDTSDKNIKTYIIDKVVTTARGTEQLLKDAPASITVISREDLENKPHRDLAEALSDIPGVDIASEQGKVGGLKVTIRGLPSQYTLILIDGKRQNPAGDMHTDNPGWAQTDYAFMPPLSAIERIEVIRGPASTLYGSDAIGGVINIITKKSIDKYGVSVGIETIQNENRKFGGTYIASLFGTIPIIKNTLGLQLRGRGLYREPSNVTYTYIDLNGNTQVGAPRYTGSPTEAYTYDLGARILYNLDSKNHIYFDVQGGQQWYDNSKGQLGEIESYANNGTHRGPAGNMPTYVVYRNNYILAHKGDYDKFSIENSIQFNQSWNLGRRVPYTNSINVGQNRNIEGKDFLLESKAFMDLPFDNFLSFGGSYYYTWFQDKVVANPFDNHIVALFAEDEWSILDNLKWTLGVREDWSYRFGFHTSPKTYLMYEPIDDYLVLKTGFSMGYKNPGLNQLVAGVYGFNSTGTGARYGNPNLRPEQSWNYEFSVLSSNEYYDAGATYFYTFFWDKIDVKGLSTQEGSALCGVTSCSQAVNVDQSYLQGVELFASLKPLFGVSADISYTFIDSKQIKNSLTPTLQGYPLSDVLSHRVNAKLGYSINFGKTQNLYVFIRGEWQGPRFRGWDPDRNWRSIAVMGNYYKSFFLMDLGLTYRFNEKWKFNFGIYNLLDKDFADFREYINVNGRDTNRQNMYAVLYEGRRYWLSVNMDF</sequence>
<evidence type="ECO:0000256" key="7">
    <source>
        <dbReference type="ARBA" id="ARBA00023077"/>
    </source>
</evidence>
<reference evidence="16 17" key="1">
    <citation type="journal article" date="2014" name="Genome Announc.">
        <title>Draft genome sequences of eight enterohepatic helicobacter species isolated from both laboratory and wild rodents.</title>
        <authorList>
            <person name="Sheh A."/>
            <person name="Shen Z."/>
            <person name="Fox J.G."/>
        </authorList>
    </citation>
    <scope>NUCLEOTIDE SEQUENCE [LARGE SCALE GENOMIC DNA]</scope>
    <source>
        <strain evidence="16 17">MIT 97-6194</strain>
    </source>
</reference>
<accession>A0A347VU38</accession>
<evidence type="ECO:0000313" key="16">
    <source>
        <dbReference type="EMBL" id="TLD95918.1"/>
    </source>
</evidence>
<evidence type="ECO:0000259" key="14">
    <source>
        <dbReference type="Pfam" id="PF07715"/>
    </source>
</evidence>
<dbReference type="AlphaFoldDB" id="A0A347VU38"/>
<dbReference type="InterPro" id="IPR012910">
    <property type="entry name" value="Plug_dom"/>
</dbReference>
<dbReference type="OrthoDB" id="5389752at2"/>
<dbReference type="PANTHER" id="PTHR30069:SF53">
    <property type="entry name" value="COLICIN I RECEPTOR-RELATED"/>
    <property type="match status" value="1"/>
</dbReference>
<dbReference type="SUPFAM" id="SSF56935">
    <property type="entry name" value="Porins"/>
    <property type="match status" value="1"/>
</dbReference>
<dbReference type="Pfam" id="PF00593">
    <property type="entry name" value="TonB_dep_Rec_b-barrel"/>
    <property type="match status" value="1"/>
</dbReference>
<keyword evidence="7 11" id="KW-0798">TonB box</keyword>
<keyword evidence="3 10" id="KW-1134">Transmembrane beta strand</keyword>
<evidence type="ECO:0000313" key="18">
    <source>
        <dbReference type="Proteomes" id="UP000477070"/>
    </source>
</evidence>
<dbReference type="Proteomes" id="UP000029714">
    <property type="component" value="Unassembled WGS sequence"/>
</dbReference>
<dbReference type="Pfam" id="PF07715">
    <property type="entry name" value="Plug"/>
    <property type="match status" value="1"/>
</dbReference>
<evidence type="ECO:0000256" key="9">
    <source>
        <dbReference type="ARBA" id="ARBA00023237"/>
    </source>
</evidence>